<dbReference type="OrthoDB" id="2086173at2"/>
<proteinExistence type="predicted"/>
<dbReference type="Proteomes" id="UP000005435">
    <property type="component" value="Chromosome"/>
</dbReference>
<evidence type="ECO:0000313" key="2">
    <source>
        <dbReference type="Proteomes" id="UP000005435"/>
    </source>
</evidence>
<gene>
    <name evidence="1" type="ordered locus">Clocl_3115</name>
</gene>
<evidence type="ECO:0000313" key="1">
    <source>
        <dbReference type="EMBL" id="AEV69642.1"/>
    </source>
</evidence>
<reference evidence="2" key="1">
    <citation type="submission" date="2011-12" db="EMBL/GenBank/DDBJ databases">
        <title>Complete sequence of Clostridium clariflavum DSM 19732.</title>
        <authorList>
            <consortium name="US DOE Joint Genome Institute"/>
            <person name="Lucas S."/>
            <person name="Han J."/>
            <person name="Lapidus A."/>
            <person name="Cheng J.-F."/>
            <person name="Goodwin L."/>
            <person name="Pitluck S."/>
            <person name="Peters L."/>
            <person name="Teshima H."/>
            <person name="Detter J.C."/>
            <person name="Han C."/>
            <person name="Tapia R."/>
            <person name="Land M."/>
            <person name="Hauser L."/>
            <person name="Kyrpides N."/>
            <person name="Ivanova N."/>
            <person name="Pagani I."/>
            <person name="Kitzmiller T."/>
            <person name="Lynd L."/>
            <person name="Izquierdo J."/>
            <person name="Woyke T."/>
        </authorList>
    </citation>
    <scope>NUCLEOTIDE SEQUENCE [LARGE SCALE GENOMIC DNA]</scope>
    <source>
        <strain evidence="2">DSM 19732 / NBRC 101661 / EBR45</strain>
    </source>
</reference>
<dbReference type="eggNOG" id="ENOG5033KB2">
    <property type="taxonomic scope" value="Bacteria"/>
</dbReference>
<dbReference type="RefSeq" id="WP_014256185.1">
    <property type="nucleotide sequence ID" value="NC_016627.1"/>
</dbReference>
<evidence type="ECO:0008006" key="3">
    <source>
        <dbReference type="Google" id="ProtNLM"/>
    </source>
</evidence>
<keyword evidence="2" id="KW-1185">Reference proteome</keyword>
<accession>G8LVK6</accession>
<name>G8LVK6_ACECE</name>
<protein>
    <recommendedName>
        <fullName evidence="3">Flp pilus-assembly TadE/G-like</fullName>
    </recommendedName>
</protein>
<organism evidence="1 2">
    <name type="scientific">Acetivibrio clariflavus (strain DSM 19732 / NBRC 101661 / EBR45)</name>
    <name type="common">Clostridium clariflavum</name>
    <dbReference type="NCBI Taxonomy" id="720554"/>
    <lineage>
        <taxon>Bacteria</taxon>
        <taxon>Bacillati</taxon>
        <taxon>Bacillota</taxon>
        <taxon>Clostridia</taxon>
        <taxon>Eubacteriales</taxon>
        <taxon>Oscillospiraceae</taxon>
        <taxon>Acetivibrio</taxon>
    </lineage>
</organism>
<dbReference type="STRING" id="720554.Clocl_3115"/>
<dbReference type="KEGG" id="ccl:Clocl_3115"/>
<sequence length="167" mass="18911" precursor="true">MRGIAYTILLVVASTIILGPLVECFQLMTEKARIDSAINNCGKLAIMTSSRDEAARDLEAEIDLEKFMDSFSTSFAASLNLRIENSITTDLTDEKSSIVHFKSNDGRYNDFTVNLTVNKDRPDICEVLVTSKYKFKTKHLAFVEEHVPTFTDFNLERKGRFVLEQTN</sequence>
<dbReference type="HOGENOM" id="CLU_135603_0_0_9"/>
<dbReference type="AlphaFoldDB" id="G8LVK6"/>
<reference evidence="1 2" key="2">
    <citation type="journal article" date="2012" name="Stand. Genomic Sci.">
        <title>Complete Genome Sequence of Clostridium clariflavum DSM 19732.</title>
        <authorList>
            <person name="Izquierdo J.A."/>
            <person name="Goodwin L."/>
            <person name="Davenport K.W."/>
            <person name="Teshima H."/>
            <person name="Bruce D."/>
            <person name="Detter C."/>
            <person name="Tapia R."/>
            <person name="Han S."/>
            <person name="Land M."/>
            <person name="Hauser L."/>
            <person name="Jeffries C.D."/>
            <person name="Han J."/>
            <person name="Pitluck S."/>
            <person name="Nolan M."/>
            <person name="Chen A."/>
            <person name="Huntemann M."/>
            <person name="Mavromatis K."/>
            <person name="Mikhailova N."/>
            <person name="Liolios K."/>
            <person name="Woyke T."/>
            <person name="Lynd L.R."/>
        </authorList>
    </citation>
    <scope>NUCLEOTIDE SEQUENCE [LARGE SCALE GENOMIC DNA]</scope>
    <source>
        <strain evidence="2">DSM 19732 / NBRC 101661 / EBR45</strain>
    </source>
</reference>
<dbReference type="EMBL" id="CP003065">
    <property type="protein sequence ID" value="AEV69642.1"/>
    <property type="molecule type" value="Genomic_DNA"/>
</dbReference>